<name>A0A517NH51_9BACT</name>
<dbReference type="EMBL" id="CP036525">
    <property type="protein sequence ID" value="QDT06383.1"/>
    <property type="molecule type" value="Genomic_DNA"/>
</dbReference>
<evidence type="ECO:0000313" key="3">
    <source>
        <dbReference type="Proteomes" id="UP000318538"/>
    </source>
</evidence>
<gene>
    <name evidence="2" type="ORF">K227x_47920</name>
</gene>
<dbReference type="InterPro" id="IPR016097">
    <property type="entry name" value="DUF695"/>
</dbReference>
<dbReference type="Proteomes" id="UP000318538">
    <property type="component" value="Chromosome"/>
</dbReference>
<protein>
    <recommendedName>
        <fullName evidence="1">DUF695 domain-containing protein</fullName>
    </recommendedName>
</protein>
<keyword evidence="3" id="KW-1185">Reference proteome</keyword>
<sequence length="175" mass="19095">MIESRRGDAPVDFDRGVGLKSPLPPEIASDQLDNLDSLKGKWTLRKVPLKRGTLLVSINEAAVPYVGNPKLGIKLGFAIPYNLPPDAGAPDPEENDDVSKLEDAICEIVAAQTTGIHVLTLTAPDAKELVFYVTEGVDVAQLHELARAKTDNYDVQCMAQRDPQWLSFQEFLPAS</sequence>
<evidence type="ECO:0000259" key="1">
    <source>
        <dbReference type="Pfam" id="PF05117"/>
    </source>
</evidence>
<evidence type="ECO:0000313" key="2">
    <source>
        <dbReference type="EMBL" id="QDT06383.1"/>
    </source>
</evidence>
<accession>A0A517NH51</accession>
<dbReference type="AlphaFoldDB" id="A0A517NH51"/>
<proteinExistence type="predicted"/>
<dbReference type="KEGG" id="rlc:K227x_47920"/>
<dbReference type="Pfam" id="PF05117">
    <property type="entry name" value="DUF695"/>
    <property type="match status" value="1"/>
</dbReference>
<organism evidence="2 3">
    <name type="scientific">Rubripirellula lacrimiformis</name>
    <dbReference type="NCBI Taxonomy" id="1930273"/>
    <lineage>
        <taxon>Bacteria</taxon>
        <taxon>Pseudomonadati</taxon>
        <taxon>Planctomycetota</taxon>
        <taxon>Planctomycetia</taxon>
        <taxon>Pirellulales</taxon>
        <taxon>Pirellulaceae</taxon>
        <taxon>Rubripirellula</taxon>
    </lineage>
</organism>
<feature type="domain" description="DUF695" evidence="1">
    <location>
        <begin position="56"/>
        <end position="172"/>
    </location>
</feature>
<reference evidence="2 3" key="1">
    <citation type="submission" date="2019-02" db="EMBL/GenBank/DDBJ databases">
        <title>Deep-cultivation of Planctomycetes and their phenomic and genomic characterization uncovers novel biology.</title>
        <authorList>
            <person name="Wiegand S."/>
            <person name="Jogler M."/>
            <person name="Boedeker C."/>
            <person name="Pinto D."/>
            <person name="Vollmers J."/>
            <person name="Rivas-Marin E."/>
            <person name="Kohn T."/>
            <person name="Peeters S.H."/>
            <person name="Heuer A."/>
            <person name="Rast P."/>
            <person name="Oberbeckmann S."/>
            <person name="Bunk B."/>
            <person name="Jeske O."/>
            <person name="Meyerdierks A."/>
            <person name="Storesund J.E."/>
            <person name="Kallscheuer N."/>
            <person name="Luecker S."/>
            <person name="Lage O.M."/>
            <person name="Pohl T."/>
            <person name="Merkel B.J."/>
            <person name="Hornburger P."/>
            <person name="Mueller R.-W."/>
            <person name="Bruemmer F."/>
            <person name="Labrenz M."/>
            <person name="Spormann A.M."/>
            <person name="Op den Camp H."/>
            <person name="Overmann J."/>
            <person name="Amann R."/>
            <person name="Jetten M.S.M."/>
            <person name="Mascher T."/>
            <person name="Medema M.H."/>
            <person name="Devos D.P."/>
            <person name="Kaster A.-K."/>
            <person name="Ovreas L."/>
            <person name="Rohde M."/>
            <person name="Galperin M.Y."/>
            <person name="Jogler C."/>
        </authorList>
    </citation>
    <scope>NUCLEOTIDE SEQUENCE [LARGE SCALE GENOMIC DNA]</scope>
    <source>
        <strain evidence="2 3">K22_7</strain>
    </source>
</reference>